<dbReference type="PROSITE" id="PS50850">
    <property type="entry name" value="MFS"/>
    <property type="match status" value="1"/>
</dbReference>
<feature type="transmembrane region" description="Helical" evidence="7">
    <location>
        <begin position="109"/>
        <end position="130"/>
    </location>
</feature>
<evidence type="ECO:0000313" key="9">
    <source>
        <dbReference type="EMBL" id="GAA5503897.1"/>
    </source>
</evidence>
<dbReference type="SUPFAM" id="SSF103473">
    <property type="entry name" value="MFS general substrate transporter"/>
    <property type="match status" value="1"/>
</dbReference>
<feature type="transmembrane region" description="Helical" evidence="7">
    <location>
        <begin position="45"/>
        <end position="69"/>
    </location>
</feature>
<evidence type="ECO:0000256" key="5">
    <source>
        <dbReference type="ARBA" id="ARBA00022989"/>
    </source>
</evidence>
<feature type="transmembrane region" description="Helical" evidence="7">
    <location>
        <begin position="163"/>
        <end position="182"/>
    </location>
</feature>
<dbReference type="InterPro" id="IPR011701">
    <property type="entry name" value="MFS"/>
</dbReference>
<keyword evidence="4 7" id="KW-0812">Transmembrane</keyword>
<feature type="transmembrane region" description="Helical" evidence="7">
    <location>
        <begin position="290"/>
        <end position="310"/>
    </location>
</feature>
<evidence type="ECO:0000259" key="8">
    <source>
        <dbReference type="PROSITE" id="PS50850"/>
    </source>
</evidence>
<evidence type="ECO:0000256" key="2">
    <source>
        <dbReference type="ARBA" id="ARBA00008335"/>
    </source>
</evidence>
<evidence type="ECO:0000313" key="10">
    <source>
        <dbReference type="Proteomes" id="UP001458946"/>
    </source>
</evidence>
<feature type="transmembrane region" description="Helical" evidence="7">
    <location>
        <begin position="349"/>
        <end position="369"/>
    </location>
</feature>
<organism evidence="9 10">
    <name type="scientific">Deinococcus xinjiangensis</name>
    <dbReference type="NCBI Taxonomy" id="457454"/>
    <lineage>
        <taxon>Bacteria</taxon>
        <taxon>Thermotogati</taxon>
        <taxon>Deinococcota</taxon>
        <taxon>Deinococci</taxon>
        <taxon>Deinococcales</taxon>
        <taxon>Deinococcaceae</taxon>
        <taxon>Deinococcus</taxon>
    </lineage>
</organism>
<protein>
    <recommendedName>
        <fullName evidence="8">Major facilitator superfamily (MFS) profile domain-containing protein</fullName>
    </recommendedName>
</protein>
<accession>A0ABP9VF93</accession>
<evidence type="ECO:0000256" key="6">
    <source>
        <dbReference type="ARBA" id="ARBA00023136"/>
    </source>
</evidence>
<comment type="subcellular location">
    <subcellularLocation>
        <location evidence="1">Endomembrane system</location>
        <topology evidence="1">Multi-pass membrane protein</topology>
    </subcellularLocation>
</comment>
<feature type="domain" description="Major facilitator superfamily (MFS) profile" evidence="8">
    <location>
        <begin position="15"/>
        <end position="375"/>
    </location>
</feature>
<evidence type="ECO:0000256" key="1">
    <source>
        <dbReference type="ARBA" id="ARBA00004127"/>
    </source>
</evidence>
<feature type="transmembrane region" description="Helical" evidence="7">
    <location>
        <begin position="322"/>
        <end position="343"/>
    </location>
</feature>
<evidence type="ECO:0000256" key="7">
    <source>
        <dbReference type="SAM" id="Phobius"/>
    </source>
</evidence>
<dbReference type="PANTHER" id="PTHR23514:SF3">
    <property type="entry name" value="BYPASS OF STOP CODON PROTEIN 6"/>
    <property type="match status" value="1"/>
</dbReference>
<dbReference type="EMBL" id="BAABRN010000073">
    <property type="protein sequence ID" value="GAA5503897.1"/>
    <property type="molecule type" value="Genomic_DNA"/>
</dbReference>
<keyword evidence="3" id="KW-0813">Transport</keyword>
<feature type="transmembrane region" description="Helical" evidence="7">
    <location>
        <begin position="137"/>
        <end position="157"/>
    </location>
</feature>
<dbReference type="Proteomes" id="UP001458946">
    <property type="component" value="Unassembled WGS sequence"/>
</dbReference>
<dbReference type="InterPro" id="IPR020846">
    <property type="entry name" value="MFS_dom"/>
</dbReference>
<feature type="transmembrane region" description="Helical" evidence="7">
    <location>
        <begin position="12"/>
        <end position="33"/>
    </location>
</feature>
<dbReference type="Pfam" id="PF07690">
    <property type="entry name" value="MFS_1"/>
    <property type="match status" value="1"/>
</dbReference>
<reference evidence="9 10" key="1">
    <citation type="submission" date="2024-02" db="EMBL/GenBank/DDBJ databases">
        <title>Deinococcus xinjiangensis NBRC 107630.</title>
        <authorList>
            <person name="Ichikawa N."/>
            <person name="Katano-Makiyama Y."/>
            <person name="Hidaka K."/>
        </authorList>
    </citation>
    <scope>NUCLEOTIDE SEQUENCE [LARGE SCALE GENOMIC DNA]</scope>
    <source>
        <strain evidence="9 10">NBRC 107630</strain>
    </source>
</reference>
<keyword evidence="10" id="KW-1185">Reference proteome</keyword>
<feature type="transmembrane region" description="Helical" evidence="7">
    <location>
        <begin position="203"/>
        <end position="224"/>
    </location>
</feature>
<keyword evidence="5 7" id="KW-1133">Transmembrane helix</keyword>
<comment type="caution">
    <text evidence="9">The sequence shown here is derived from an EMBL/GenBank/DDBJ whole genome shotgun (WGS) entry which is preliminary data.</text>
</comment>
<keyword evidence="6 7" id="KW-0472">Membrane</keyword>
<evidence type="ECO:0000256" key="3">
    <source>
        <dbReference type="ARBA" id="ARBA00022448"/>
    </source>
</evidence>
<dbReference type="PANTHER" id="PTHR23514">
    <property type="entry name" value="BYPASS OF STOP CODON PROTEIN 6"/>
    <property type="match status" value="1"/>
</dbReference>
<evidence type="ECO:0000256" key="4">
    <source>
        <dbReference type="ARBA" id="ARBA00022692"/>
    </source>
</evidence>
<gene>
    <name evidence="9" type="ORF">Dxin01_03664</name>
</gene>
<sequence>MTAGIQPRSPLSVPLLAAGAAAFLTLGLIQAMYGPAFPFFEKQYGVSVAGVGLIASAHFIGSAVAPPLVGFLLSRISVRRVVVASFLVLIAGMFGVAFAPAWALAVLGALVGGLGLGGVSAALNSAYAALGTQAVNLVNAMFGVGSMLSPLLVAGFGPSGLSWPFLTVAACSALTLLAARIWGFPSLPPRAAAPAGGQAGQQVLFFALLIGLYVSLEVGFGAWSDKHLAQLGLSKPALILSAYWGGLTLGRVLTGLFGGRFAPERLVLGAALSVTACALLAAVSPVPVAAAAYVLAGLMLGPIFGTTLAWMARQLPPRWVSFLLFAGSVGGILMPALLGVLSAHFGSGAIPVTLAVTGGLLCLISLRLGHFMRQS</sequence>
<feature type="transmembrane region" description="Helical" evidence="7">
    <location>
        <begin position="236"/>
        <end position="254"/>
    </location>
</feature>
<dbReference type="InterPro" id="IPR036259">
    <property type="entry name" value="MFS_trans_sf"/>
</dbReference>
<comment type="similarity">
    <text evidence="2">Belongs to the major facilitator superfamily.</text>
</comment>
<proteinExistence type="inferred from homology"/>
<dbReference type="RefSeq" id="WP_353543863.1">
    <property type="nucleotide sequence ID" value="NZ_BAABRN010000073.1"/>
</dbReference>
<dbReference type="InterPro" id="IPR051788">
    <property type="entry name" value="MFS_Transporter"/>
</dbReference>
<feature type="transmembrane region" description="Helical" evidence="7">
    <location>
        <begin position="81"/>
        <end position="103"/>
    </location>
</feature>
<name>A0ABP9VF93_9DEIO</name>
<feature type="transmembrane region" description="Helical" evidence="7">
    <location>
        <begin position="266"/>
        <end position="284"/>
    </location>
</feature>
<dbReference type="Gene3D" id="1.20.1250.20">
    <property type="entry name" value="MFS general substrate transporter like domains"/>
    <property type="match status" value="1"/>
</dbReference>